<dbReference type="PANTHER" id="PTHR33098">
    <property type="entry name" value="COTTON FIBER (DUF761)"/>
    <property type="match status" value="1"/>
</dbReference>
<accession>A0AAD2A2X5</accession>
<keyword evidence="2" id="KW-0812">Transmembrane</keyword>
<name>A0AAD2A2X5_9LAMI</name>
<keyword evidence="4" id="KW-1185">Reference proteome</keyword>
<evidence type="ECO:0000256" key="1">
    <source>
        <dbReference type="SAM" id="MobiDB-lite"/>
    </source>
</evidence>
<gene>
    <name evidence="3" type="ORF">FPE_LOCUS27888</name>
</gene>
<dbReference type="AlphaFoldDB" id="A0AAD2A2X5"/>
<feature type="region of interest" description="Disordered" evidence="1">
    <location>
        <begin position="111"/>
        <end position="132"/>
    </location>
</feature>
<evidence type="ECO:0008006" key="5">
    <source>
        <dbReference type="Google" id="ProtNLM"/>
    </source>
</evidence>
<dbReference type="PANTHER" id="PTHR33098:SF76">
    <property type="entry name" value="DUF4408 DOMAIN-CONTAINING PROTEIN"/>
    <property type="match status" value="1"/>
</dbReference>
<sequence length="329" mass="37180">MAFLFVDSLPHKNKKFCMAVKALEVLLLSAGLISTLLMVRGSLMPYSCEMVVSSLVGFWKSCKCFLSSPLYIGIIINFMVLLIAATSSLQRHETDNHDGVVDVDEDMQIDKSPLVSPAPAPPPQRKNQNQPQDLTEIVATPPTTEAKTTLYQGDHNPPQIWQDFIDQICVDKKVEGFSLDSFTDEVLAETIERAMKEEKEVKLENNEEEDTMEATWTAITGGGKQEAKKKQLKKSETWNLAPPRRAVQSLDSEELLPSIPASWKELRKSETFNDAVSIRQRGGLRRDPSMSVDEINNQFEAFIKKVYASIRLQRQESDQRFRDMINRGL</sequence>
<evidence type="ECO:0000313" key="3">
    <source>
        <dbReference type="EMBL" id="CAI9780458.1"/>
    </source>
</evidence>
<dbReference type="Proteomes" id="UP000834106">
    <property type="component" value="Chromosome 17"/>
</dbReference>
<proteinExistence type="predicted"/>
<feature type="transmembrane region" description="Helical" evidence="2">
    <location>
        <begin position="65"/>
        <end position="85"/>
    </location>
</feature>
<dbReference type="InterPro" id="IPR008480">
    <property type="entry name" value="DUF761_pln"/>
</dbReference>
<evidence type="ECO:0000313" key="4">
    <source>
        <dbReference type="Proteomes" id="UP000834106"/>
    </source>
</evidence>
<dbReference type="EMBL" id="OU503052">
    <property type="protein sequence ID" value="CAI9780458.1"/>
    <property type="molecule type" value="Genomic_DNA"/>
</dbReference>
<keyword evidence="2" id="KW-1133">Transmembrane helix</keyword>
<protein>
    <recommendedName>
        <fullName evidence="5">DUF4408 domain-containing protein</fullName>
    </recommendedName>
</protein>
<keyword evidence="2" id="KW-0472">Membrane</keyword>
<reference evidence="3" key="1">
    <citation type="submission" date="2023-05" db="EMBL/GenBank/DDBJ databases">
        <authorList>
            <person name="Huff M."/>
        </authorList>
    </citation>
    <scope>NUCLEOTIDE SEQUENCE</scope>
</reference>
<dbReference type="Pfam" id="PF05553">
    <property type="entry name" value="DUF761"/>
    <property type="match status" value="1"/>
</dbReference>
<organism evidence="3 4">
    <name type="scientific">Fraxinus pennsylvanica</name>
    <dbReference type="NCBI Taxonomy" id="56036"/>
    <lineage>
        <taxon>Eukaryota</taxon>
        <taxon>Viridiplantae</taxon>
        <taxon>Streptophyta</taxon>
        <taxon>Embryophyta</taxon>
        <taxon>Tracheophyta</taxon>
        <taxon>Spermatophyta</taxon>
        <taxon>Magnoliopsida</taxon>
        <taxon>eudicotyledons</taxon>
        <taxon>Gunneridae</taxon>
        <taxon>Pentapetalae</taxon>
        <taxon>asterids</taxon>
        <taxon>lamiids</taxon>
        <taxon>Lamiales</taxon>
        <taxon>Oleaceae</taxon>
        <taxon>Oleeae</taxon>
        <taxon>Fraxinus</taxon>
    </lineage>
</organism>
<evidence type="ECO:0000256" key="2">
    <source>
        <dbReference type="SAM" id="Phobius"/>
    </source>
</evidence>